<organism evidence="2 3">
    <name type="scientific">Geosporobacter subterraneus DSM 17957</name>
    <dbReference type="NCBI Taxonomy" id="1121919"/>
    <lineage>
        <taxon>Bacteria</taxon>
        <taxon>Bacillati</taxon>
        <taxon>Bacillota</taxon>
        <taxon>Clostridia</taxon>
        <taxon>Peptostreptococcales</taxon>
        <taxon>Thermotaleaceae</taxon>
        <taxon>Geosporobacter</taxon>
    </lineage>
</organism>
<name>A0A1M6JSZ7_9FIRM</name>
<dbReference type="STRING" id="1121919.SAMN02745975_02228"/>
<dbReference type="InterPro" id="IPR036921">
    <property type="entry name" value="PurM-like_N_sf"/>
</dbReference>
<dbReference type="OrthoDB" id="9805740at2"/>
<dbReference type="Pfam" id="PF00586">
    <property type="entry name" value="AIRS"/>
    <property type="match status" value="1"/>
</dbReference>
<proteinExistence type="predicted"/>
<keyword evidence="2" id="KW-0418">Kinase</keyword>
<accession>A0A1M6JSZ7</accession>
<feature type="domain" description="PurM-like N-terminal" evidence="1">
    <location>
        <begin position="6"/>
        <end position="119"/>
    </location>
</feature>
<evidence type="ECO:0000313" key="3">
    <source>
        <dbReference type="Proteomes" id="UP000184536"/>
    </source>
</evidence>
<reference evidence="3" key="1">
    <citation type="submission" date="2016-11" db="EMBL/GenBank/DDBJ databases">
        <authorList>
            <person name="Varghese N."/>
            <person name="Submissions S."/>
        </authorList>
    </citation>
    <scope>NUCLEOTIDE SEQUENCE [LARGE SCALE GENOMIC DNA]</scope>
    <source>
        <strain evidence="3">DSM 17957</strain>
    </source>
</reference>
<dbReference type="SUPFAM" id="SSF55326">
    <property type="entry name" value="PurM N-terminal domain-like"/>
    <property type="match status" value="1"/>
</dbReference>
<gene>
    <name evidence="2" type="ORF">SAMN02745975_02228</name>
</gene>
<dbReference type="EMBL" id="FQZV01000027">
    <property type="protein sequence ID" value="SHJ49845.1"/>
    <property type="molecule type" value="Genomic_DNA"/>
</dbReference>
<dbReference type="Gene3D" id="3.30.1330.10">
    <property type="entry name" value="PurM-like, N-terminal domain"/>
    <property type="match status" value="1"/>
</dbReference>
<dbReference type="Proteomes" id="UP000184536">
    <property type="component" value="Unassembled WGS sequence"/>
</dbReference>
<dbReference type="InterPro" id="IPR016188">
    <property type="entry name" value="PurM-like_N"/>
</dbReference>
<dbReference type="AlphaFoldDB" id="A0A1M6JSZ7"/>
<keyword evidence="3" id="KW-1185">Reference proteome</keyword>
<evidence type="ECO:0000313" key="2">
    <source>
        <dbReference type="EMBL" id="SHJ49845.1"/>
    </source>
</evidence>
<dbReference type="RefSeq" id="WP_110941353.1">
    <property type="nucleotide sequence ID" value="NZ_FQZV01000027.1"/>
</dbReference>
<protein>
    <submittedName>
        <fullName evidence="2">Alpha-ribazole kinase</fullName>
    </submittedName>
</protein>
<sequence length="240" mass="25559">MESKHRDASLIPLEGEQVMVIACDSCGAFGSKSGDQVKVPPQIVGKYTARVAMMEVLALGAKPIAMTVNICNEPSPTGEGIMEGIKEELEAWQLVLPITISTEKNMPTTMTAIGVTLMGIAEKSELLLGKVSSGDLVYSVGLPKVGDAVVTDQGEIADATVMKQLLHMGGIKEIVPVGSSGIKGELNKLAESYQLKFEVLNNERLDLEKSAGPCTVILVITDKVLPNVFEVPCNFIGKME</sequence>
<dbReference type="GO" id="GO:0016301">
    <property type="term" value="F:kinase activity"/>
    <property type="evidence" value="ECO:0007669"/>
    <property type="project" value="UniProtKB-KW"/>
</dbReference>
<evidence type="ECO:0000259" key="1">
    <source>
        <dbReference type="Pfam" id="PF00586"/>
    </source>
</evidence>
<keyword evidence="2" id="KW-0808">Transferase</keyword>